<dbReference type="PANTHER" id="PTHR23511">
    <property type="entry name" value="SYNAPTIC VESICLE GLYCOPROTEIN 2"/>
    <property type="match status" value="1"/>
</dbReference>
<dbReference type="Gene3D" id="1.20.1250.20">
    <property type="entry name" value="MFS general substrate transporter like domains"/>
    <property type="match status" value="1"/>
</dbReference>
<evidence type="ECO:0000259" key="9">
    <source>
        <dbReference type="PROSITE" id="PS50850"/>
    </source>
</evidence>
<evidence type="ECO:0000256" key="5">
    <source>
        <dbReference type="ARBA" id="ARBA00022989"/>
    </source>
</evidence>
<protein>
    <recommendedName>
        <fullName evidence="9">Major facilitator superfamily (MFS) profile domain-containing protein</fullName>
    </recommendedName>
</protein>
<comment type="caution">
    <text evidence="10">The sequence shown here is derived from an EMBL/GenBank/DDBJ whole genome shotgun (WGS) entry which is preliminary data.</text>
</comment>
<evidence type="ECO:0000256" key="4">
    <source>
        <dbReference type="ARBA" id="ARBA00022692"/>
    </source>
</evidence>
<dbReference type="SUPFAM" id="SSF103473">
    <property type="entry name" value="MFS general substrate transporter"/>
    <property type="match status" value="1"/>
</dbReference>
<feature type="transmembrane region" description="Helical" evidence="8">
    <location>
        <begin position="386"/>
        <end position="408"/>
    </location>
</feature>
<keyword evidence="4 8" id="KW-0812">Transmembrane</keyword>
<comment type="similarity">
    <text evidence="2">Belongs to the major facilitator superfamily.</text>
</comment>
<gene>
    <name evidence="10" type="ORF">GSLYS_00008313001</name>
</gene>
<keyword evidence="3" id="KW-0813">Transport</keyword>
<dbReference type="InterPro" id="IPR020846">
    <property type="entry name" value="MFS_dom"/>
</dbReference>
<feature type="transmembrane region" description="Helical" evidence="8">
    <location>
        <begin position="93"/>
        <end position="112"/>
    </location>
</feature>
<keyword evidence="11" id="KW-1185">Reference proteome</keyword>
<organism evidence="10 11">
    <name type="scientific">Lymnaea stagnalis</name>
    <name type="common">Great pond snail</name>
    <name type="synonym">Helix stagnalis</name>
    <dbReference type="NCBI Taxonomy" id="6523"/>
    <lineage>
        <taxon>Eukaryota</taxon>
        <taxon>Metazoa</taxon>
        <taxon>Spiralia</taxon>
        <taxon>Lophotrochozoa</taxon>
        <taxon>Mollusca</taxon>
        <taxon>Gastropoda</taxon>
        <taxon>Heterobranchia</taxon>
        <taxon>Euthyneura</taxon>
        <taxon>Panpulmonata</taxon>
        <taxon>Hygrophila</taxon>
        <taxon>Lymnaeoidea</taxon>
        <taxon>Lymnaeidae</taxon>
        <taxon>Lymnaea</taxon>
    </lineage>
</organism>
<dbReference type="InterPro" id="IPR005828">
    <property type="entry name" value="MFS_sugar_transport-like"/>
</dbReference>
<evidence type="ECO:0000313" key="11">
    <source>
        <dbReference type="Proteomes" id="UP001497497"/>
    </source>
</evidence>
<dbReference type="GO" id="GO:0022857">
    <property type="term" value="F:transmembrane transporter activity"/>
    <property type="evidence" value="ECO:0007669"/>
    <property type="project" value="InterPro"/>
</dbReference>
<dbReference type="AlphaFoldDB" id="A0AAV2HLS4"/>
<evidence type="ECO:0000256" key="6">
    <source>
        <dbReference type="ARBA" id="ARBA00023136"/>
    </source>
</evidence>
<feature type="transmembrane region" description="Helical" evidence="8">
    <location>
        <begin position="180"/>
        <end position="203"/>
    </location>
</feature>
<feature type="transmembrane region" description="Helical" evidence="8">
    <location>
        <begin position="420"/>
        <end position="440"/>
    </location>
</feature>
<name>A0AAV2HLS4_LYMST</name>
<feature type="transmembrane region" description="Helical" evidence="8">
    <location>
        <begin position="362"/>
        <end position="380"/>
    </location>
</feature>
<keyword evidence="6 8" id="KW-0472">Membrane</keyword>
<dbReference type="InterPro" id="IPR036259">
    <property type="entry name" value="MFS_trans_sf"/>
</dbReference>
<proteinExistence type="inferred from homology"/>
<feature type="transmembrane region" description="Helical" evidence="8">
    <location>
        <begin position="210"/>
        <end position="229"/>
    </location>
</feature>
<evidence type="ECO:0000256" key="2">
    <source>
        <dbReference type="ARBA" id="ARBA00008335"/>
    </source>
</evidence>
<dbReference type="Pfam" id="PF00083">
    <property type="entry name" value="Sugar_tr"/>
    <property type="match status" value="1"/>
</dbReference>
<dbReference type="PANTHER" id="PTHR23511:SF45">
    <property type="entry name" value="SVOP LIKE"/>
    <property type="match status" value="1"/>
</dbReference>
<dbReference type="Proteomes" id="UP001497497">
    <property type="component" value="Unassembled WGS sequence"/>
</dbReference>
<dbReference type="EMBL" id="CAXITT010000168">
    <property type="protein sequence ID" value="CAL1534353.1"/>
    <property type="molecule type" value="Genomic_DNA"/>
</dbReference>
<accession>A0AAV2HLS4</accession>
<evidence type="ECO:0000313" key="10">
    <source>
        <dbReference type="EMBL" id="CAL1534353.1"/>
    </source>
</evidence>
<evidence type="ECO:0000256" key="3">
    <source>
        <dbReference type="ARBA" id="ARBA00022448"/>
    </source>
</evidence>
<feature type="domain" description="Major facilitator superfamily (MFS) profile" evidence="9">
    <location>
        <begin position="54"/>
        <end position="474"/>
    </location>
</feature>
<evidence type="ECO:0000256" key="1">
    <source>
        <dbReference type="ARBA" id="ARBA00004141"/>
    </source>
</evidence>
<dbReference type="PROSITE" id="PS50850">
    <property type="entry name" value="MFS"/>
    <property type="match status" value="1"/>
</dbReference>
<feature type="region of interest" description="Disordered" evidence="7">
    <location>
        <begin position="492"/>
        <end position="538"/>
    </location>
</feature>
<dbReference type="GO" id="GO:0016020">
    <property type="term" value="C:membrane"/>
    <property type="evidence" value="ECO:0007669"/>
    <property type="project" value="UniProtKB-SubCell"/>
</dbReference>
<keyword evidence="5 8" id="KW-1133">Transmembrane helix</keyword>
<reference evidence="10 11" key="1">
    <citation type="submission" date="2024-04" db="EMBL/GenBank/DDBJ databases">
        <authorList>
            <consortium name="Genoscope - CEA"/>
            <person name="William W."/>
        </authorList>
    </citation>
    <scope>NUCLEOTIDE SEQUENCE [LARGE SCALE GENOMIC DNA]</scope>
</reference>
<sequence>MQSRGSSPRQRFGKRNGSDPDSNKSAGINGHTFDSLETYTVEDAIESIGFGWFQIKIFVVGKLIAAADAMEMMMLAVLSPLVRCEWQLEDYKVAFITTAVFIGMGVSAPLLGIMGDNYGRKTTLVMITLWIGFFGFLTTFSPSFAWILILRGLVGFGMGGSPQGFSLNAEYVPSKYRAKLLVFGTIFWTMGGVFEIVLAMIVVPTLGWRWLLALSAIPVLIACVGLIFIPESARFLVAAGYIDDALIILERAAKINHSKLPEGKLVQSQNVALGRLKDVFSREYLRSTLQLWLLWFGVAFTYYGMVLASTEVLRIRNEEKSSKCKCTYLTTDDYVTMVLSSLGELLSLPINFLLIDRIGRRFTGAMCYFASGFFFVLIQLQVNLGVLTMLMFFVRGFSSATFNFVYIYSSELYPTSIRTLSMGMASAMARVGAMVTPFVAQVLLSHSIATATWVYGGLCIICSICCLLLPIETKGRALPQSLSCEPSDSIELSETSSQYHESDPDGTVSTIEQEKNNLRARKKKEKEWERWGGGESES</sequence>
<evidence type="ECO:0000256" key="8">
    <source>
        <dbReference type="SAM" id="Phobius"/>
    </source>
</evidence>
<feature type="region of interest" description="Disordered" evidence="7">
    <location>
        <begin position="1"/>
        <end position="29"/>
    </location>
</feature>
<feature type="transmembrane region" description="Helical" evidence="8">
    <location>
        <begin position="124"/>
        <end position="149"/>
    </location>
</feature>
<feature type="transmembrane region" description="Helical" evidence="8">
    <location>
        <begin position="292"/>
        <end position="313"/>
    </location>
</feature>
<feature type="transmembrane region" description="Helical" evidence="8">
    <location>
        <begin position="452"/>
        <end position="471"/>
    </location>
</feature>
<evidence type="ECO:0000256" key="7">
    <source>
        <dbReference type="SAM" id="MobiDB-lite"/>
    </source>
</evidence>
<comment type="subcellular location">
    <subcellularLocation>
        <location evidence="1">Membrane</location>
        <topology evidence="1">Multi-pass membrane protein</topology>
    </subcellularLocation>
</comment>